<evidence type="ECO:0000256" key="1">
    <source>
        <dbReference type="ARBA" id="ARBA00001917"/>
    </source>
</evidence>
<protein>
    <recommendedName>
        <fullName evidence="3">Flavin reductase like domain-containing protein</fullName>
    </recommendedName>
</protein>
<gene>
    <name evidence="4" type="ORF">NEF87_003035</name>
</gene>
<dbReference type="Proteomes" id="UP001208689">
    <property type="component" value="Chromosome"/>
</dbReference>
<comment type="similarity">
    <text evidence="2">Belongs to the flavoredoxin family.</text>
</comment>
<dbReference type="Pfam" id="PF01613">
    <property type="entry name" value="Flavin_Reduct"/>
    <property type="match status" value="1"/>
</dbReference>
<dbReference type="InterPro" id="IPR012349">
    <property type="entry name" value="Split_barrel_FMN-bd"/>
</dbReference>
<comment type="cofactor">
    <cofactor evidence="1">
        <name>FMN</name>
        <dbReference type="ChEBI" id="CHEBI:58210"/>
    </cofactor>
</comment>
<proteinExistence type="inferred from homology"/>
<dbReference type="PANTHER" id="PTHR43567:SF5">
    <property type="entry name" value="HYPOTHETICAL CYTOSOLIC PROTEIN"/>
    <property type="match status" value="1"/>
</dbReference>
<feature type="domain" description="Flavin reductase like" evidence="3">
    <location>
        <begin position="25"/>
        <end position="165"/>
    </location>
</feature>
<dbReference type="Gene3D" id="2.30.110.10">
    <property type="entry name" value="Electron Transport, Fmn-binding Protein, Chain A"/>
    <property type="match status" value="1"/>
</dbReference>
<sequence>MEMSFNEIKVREIEDNTFSLISDDWALITAGSQDNYNMMTASWAGLGNLWNKKVCFTFIRPSRYTYEFTEESDYFSVSFFTKDYRKMLNLCGTKSGRDINKMKDSGLTAVENHGTVYFKEARLVFLCKKVYYQDLIPEQFLDEHIHTHYDGNDYHRMYVGEIIACYRK</sequence>
<dbReference type="EMBL" id="CP104013">
    <property type="protein sequence ID" value="UYP46750.1"/>
    <property type="molecule type" value="Genomic_DNA"/>
</dbReference>
<evidence type="ECO:0000313" key="5">
    <source>
        <dbReference type="Proteomes" id="UP001208689"/>
    </source>
</evidence>
<reference evidence="4" key="1">
    <citation type="submission" date="2022-09" db="EMBL/GenBank/DDBJ databases">
        <title>Actin cytoskeleton and complex cell architecture in an #Asgard archaeon.</title>
        <authorList>
            <person name="Ponce Toledo R.I."/>
            <person name="Schleper C."/>
            <person name="Rodrigues Oliveira T."/>
            <person name="Wollweber F."/>
            <person name="Xu J."/>
            <person name="Rittmann S."/>
            <person name="Klingl A."/>
            <person name="Pilhofer M."/>
        </authorList>
    </citation>
    <scope>NUCLEOTIDE SEQUENCE</scope>
    <source>
        <strain evidence="4">B-35</strain>
    </source>
</reference>
<dbReference type="SUPFAM" id="SSF50475">
    <property type="entry name" value="FMN-binding split barrel"/>
    <property type="match status" value="1"/>
</dbReference>
<evidence type="ECO:0000256" key="2">
    <source>
        <dbReference type="ARBA" id="ARBA00038054"/>
    </source>
</evidence>
<dbReference type="InterPro" id="IPR052174">
    <property type="entry name" value="Flavoredoxin"/>
</dbReference>
<dbReference type="PANTHER" id="PTHR43567">
    <property type="entry name" value="FLAVOREDOXIN-RELATED-RELATED"/>
    <property type="match status" value="1"/>
</dbReference>
<evidence type="ECO:0000313" key="4">
    <source>
        <dbReference type="EMBL" id="UYP46750.1"/>
    </source>
</evidence>
<name>A0ABY6HTB2_9ARCH</name>
<accession>A0ABY6HTB2</accession>
<dbReference type="InterPro" id="IPR002563">
    <property type="entry name" value="Flavin_Rdtase-like_dom"/>
</dbReference>
<evidence type="ECO:0000259" key="3">
    <source>
        <dbReference type="Pfam" id="PF01613"/>
    </source>
</evidence>
<keyword evidence="5" id="KW-1185">Reference proteome</keyword>
<organism evidence="4 5">
    <name type="scientific">Candidatus Lokiarchaeum ossiferum</name>
    <dbReference type="NCBI Taxonomy" id="2951803"/>
    <lineage>
        <taxon>Archaea</taxon>
        <taxon>Promethearchaeati</taxon>
        <taxon>Promethearchaeota</taxon>
        <taxon>Promethearchaeia</taxon>
        <taxon>Promethearchaeales</taxon>
        <taxon>Promethearchaeaceae</taxon>
        <taxon>Candidatus Lokiarchaeum</taxon>
    </lineage>
</organism>